<gene>
    <name evidence="2" type="ORF">GLIP_3746</name>
</gene>
<feature type="transmembrane region" description="Helical" evidence="1">
    <location>
        <begin position="6"/>
        <end position="24"/>
    </location>
</feature>
<dbReference type="RefSeq" id="WP_008846159.1">
    <property type="nucleotide sequence ID" value="NZ_BAEN01000068.1"/>
</dbReference>
<accession>K6YDX7</accession>
<evidence type="ECO:0008006" key="4">
    <source>
        <dbReference type="Google" id="ProtNLM"/>
    </source>
</evidence>
<comment type="caution">
    <text evidence="2">The sequence shown here is derived from an EMBL/GenBank/DDBJ whole genome shotgun (WGS) entry which is preliminary data.</text>
</comment>
<evidence type="ECO:0000313" key="3">
    <source>
        <dbReference type="Proteomes" id="UP000006334"/>
    </source>
</evidence>
<dbReference type="STRING" id="1127673.GLIP_3746"/>
<keyword evidence="1" id="KW-1133">Transmembrane helix</keyword>
<evidence type="ECO:0000313" key="2">
    <source>
        <dbReference type="EMBL" id="GAC16357.1"/>
    </source>
</evidence>
<reference evidence="2 3" key="1">
    <citation type="journal article" date="2017" name="Antonie Van Leeuwenhoek">
        <title>Rhizobium rhizosphaerae sp. nov., a novel species isolated from rice rhizosphere.</title>
        <authorList>
            <person name="Zhao J.J."/>
            <person name="Zhang J."/>
            <person name="Zhang R.J."/>
            <person name="Zhang C.W."/>
            <person name="Yin H.Q."/>
            <person name="Zhang X.X."/>
        </authorList>
    </citation>
    <scope>NUCLEOTIDE SEQUENCE [LARGE SCALE GENOMIC DNA]</scope>
    <source>
        <strain evidence="2 3">E3</strain>
    </source>
</reference>
<protein>
    <recommendedName>
        <fullName evidence="4">Phage shock protein B</fullName>
    </recommendedName>
</protein>
<keyword evidence="3" id="KW-1185">Reference proteome</keyword>
<proteinExistence type="predicted"/>
<dbReference type="EMBL" id="BAEN01000068">
    <property type="protein sequence ID" value="GAC16357.1"/>
    <property type="molecule type" value="Genomic_DNA"/>
</dbReference>
<evidence type="ECO:0000256" key="1">
    <source>
        <dbReference type="SAM" id="Phobius"/>
    </source>
</evidence>
<dbReference type="Proteomes" id="UP000006334">
    <property type="component" value="Unassembled WGS sequence"/>
</dbReference>
<dbReference type="AlphaFoldDB" id="K6YDX7"/>
<organism evidence="2 3">
    <name type="scientific">Aliiglaciecola lipolytica E3</name>
    <dbReference type="NCBI Taxonomy" id="1127673"/>
    <lineage>
        <taxon>Bacteria</taxon>
        <taxon>Pseudomonadati</taxon>
        <taxon>Pseudomonadota</taxon>
        <taxon>Gammaproteobacteria</taxon>
        <taxon>Alteromonadales</taxon>
        <taxon>Alteromonadaceae</taxon>
        <taxon>Aliiglaciecola</taxon>
    </lineage>
</organism>
<dbReference type="OrthoDB" id="5772882at2"/>
<sequence length="82" mass="9049">MDGALPILIVFVLPIVILGMVFGHRQKMIEAKVKMNAGSDEVTALAAELKSVKERLNTLEAIVTDDKYQLNQEFSKLKTTSS</sequence>
<keyword evidence="1" id="KW-0812">Transmembrane</keyword>
<name>K6YDX7_9ALTE</name>
<keyword evidence="1" id="KW-0472">Membrane</keyword>